<accession>A0A1S3J3E8</accession>
<proteinExistence type="predicted"/>
<evidence type="ECO:0000256" key="1">
    <source>
        <dbReference type="SAM" id="MobiDB-lite"/>
    </source>
</evidence>
<dbReference type="OrthoDB" id="5975019at2759"/>
<gene>
    <name evidence="3" type="primary">LOC106169858</name>
</gene>
<keyword evidence="2" id="KW-1185">Reference proteome</keyword>
<dbReference type="RefSeq" id="XP_013404942.1">
    <property type="nucleotide sequence ID" value="XM_013549488.1"/>
</dbReference>
<dbReference type="AlphaFoldDB" id="A0A1S3J3E8"/>
<name>A0A1S3J3E8_LINAN</name>
<evidence type="ECO:0000313" key="3">
    <source>
        <dbReference type="RefSeq" id="XP_013404942.1"/>
    </source>
</evidence>
<feature type="region of interest" description="Disordered" evidence="1">
    <location>
        <begin position="243"/>
        <end position="296"/>
    </location>
</feature>
<feature type="compositionally biased region" description="Basic and acidic residues" evidence="1">
    <location>
        <begin position="259"/>
        <end position="285"/>
    </location>
</feature>
<dbReference type="InParanoid" id="A0A1S3J3E8"/>
<evidence type="ECO:0000313" key="2">
    <source>
        <dbReference type="Proteomes" id="UP000085678"/>
    </source>
</evidence>
<sequence>MSDHEGEEKHKDSHDGEDKHETDAEKKRKEYFKEELRRLQKNLKEEKEKIKPPPIKEHSPFIFNTLGPYCGTSAASYLINGPEDTKLVSRSYATRATAIGLCDPWTALAMDQKPSPRVEPPEIKSLDELSASRKKEDKDRPKKEGSTRLPKFPAVEVDAKDMRDRKLLYSDVATLRQEIKDKYTTSAQKRVNEEYNRTKQDFFRMELDKMEEIHPNSRPIMRSAYFAYLQNTPGAKKAVKECIKEMDAKMTGSSQQSTPREEKEEERSEVRDEQEEPRETPHPQPEEPATAVEASE</sequence>
<protein>
    <submittedName>
        <fullName evidence="3">Uncharacterized protein LOC106169858</fullName>
    </submittedName>
</protein>
<dbReference type="GeneID" id="106169858"/>
<feature type="compositionally biased region" description="Basic and acidic residues" evidence="1">
    <location>
        <begin position="114"/>
        <end position="146"/>
    </location>
</feature>
<dbReference type="Proteomes" id="UP000085678">
    <property type="component" value="Unplaced"/>
</dbReference>
<feature type="region of interest" description="Disordered" evidence="1">
    <location>
        <begin position="111"/>
        <end position="150"/>
    </location>
</feature>
<dbReference type="KEGG" id="lak:106169858"/>
<reference evidence="3" key="1">
    <citation type="submission" date="2025-08" db="UniProtKB">
        <authorList>
            <consortium name="RefSeq"/>
        </authorList>
    </citation>
    <scope>IDENTIFICATION</scope>
    <source>
        <tissue evidence="3">Gonads</tissue>
    </source>
</reference>
<organism evidence="2 3">
    <name type="scientific">Lingula anatina</name>
    <name type="common">Brachiopod</name>
    <name type="synonym">Lingula unguis</name>
    <dbReference type="NCBI Taxonomy" id="7574"/>
    <lineage>
        <taxon>Eukaryota</taxon>
        <taxon>Metazoa</taxon>
        <taxon>Spiralia</taxon>
        <taxon>Lophotrochozoa</taxon>
        <taxon>Brachiopoda</taxon>
        <taxon>Linguliformea</taxon>
        <taxon>Lingulata</taxon>
        <taxon>Lingulida</taxon>
        <taxon>Linguloidea</taxon>
        <taxon>Lingulidae</taxon>
        <taxon>Lingula</taxon>
    </lineage>
</organism>
<feature type="region of interest" description="Disordered" evidence="1">
    <location>
        <begin position="1"/>
        <end position="31"/>
    </location>
</feature>